<comment type="function">
    <text evidence="5">Plays a role in cell envelope biogenesis, maintenance of cell envelope integrity and membrane homeostasis.</text>
</comment>
<sequence>MKLLIDFFPIILFFAAFKVWGIYAATAVAIVATIAQIAYLRIKTGKVETMQWLSLGVIVLFGGATLIAHDENFIKWKPTVLYWLMGGALLVGLMLFKKNFLKSLMGAQLQLPEPVWTTLNWAWTGFFAVMGVLNLWVAYNFDTDTWVNFKMFGGMGLMLVFIVGQAFYLGRYLKDGEQAPSQERGHE</sequence>
<keyword evidence="5" id="KW-0997">Cell inner membrane</keyword>
<dbReference type="NCBIfam" id="NF001325">
    <property type="entry name" value="PRK00259.1-3"/>
    <property type="match status" value="1"/>
</dbReference>
<organism evidence="6 7">
    <name type="scientific">Comamonas aquatica DA1877</name>
    <dbReference type="NCBI Taxonomy" id="1457173"/>
    <lineage>
        <taxon>Bacteria</taxon>
        <taxon>Pseudomonadati</taxon>
        <taxon>Pseudomonadota</taxon>
        <taxon>Betaproteobacteria</taxon>
        <taxon>Burkholderiales</taxon>
        <taxon>Comamonadaceae</taxon>
        <taxon>Comamonas</taxon>
    </lineage>
</organism>
<dbReference type="Proteomes" id="UP000020766">
    <property type="component" value="Unassembled WGS sequence"/>
</dbReference>
<accession>A0A014MCW1</accession>
<feature type="transmembrane region" description="Helical" evidence="5">
    <location>
        <begin position="52"/>
        <end position="68"/>
    </location>
</feature>
<keyword evidence="7" id="KW-1185">Reference proteome</keyword>
<dbReference type="HAMAP" id="MF_00189">
    <property type="entry name" value="YciB"/>
    <property type="match status" value="1"/>
</dbReference>
<feature type="transmembrane region" description="Helical" evidence="5">
    <location>
        <begin position="20"/>
        <end position="40"/>
    </location>
</feature>
<dbReference type="RefSeq" id="WP_043384788.1">
    <property type="nucleotide sequence ID" value="NZ_JBOK01000014.1"/>
</dbReference>
<evidence type="ECO:0000313" key="7">
    <source>
        <dbReference type="Proteomes" id="UP000020766"/>
    </source>
</evidence>
<proteinExistence type="inferred from homology"/>
<protein>
    <recommendedName>
        <fullName evidence="5">Inner membrane-spanning protein YciB</fullName>
    </recommendedName>
</protein>
<dbReference type="Pfam" id="PF04279">
    <property type="entry name" value="IspA"/>
    <property type="match status" value="1"/>
</dbReference>
<feature type="transmembrane region" description="Helical" evidence="5">
    <location>
        <begin position="118"/>
        <end position="139"/>
    </location>
</feature>
<comment type="subcellular location">
    <subcellularLocation>
        <location evidence="5">Cell inner membrane</location>
        <topology evidence="5">Multi-pass membrane protein</topology>
    </subcellularLocation>
</comment>
<dbReference type="NCBIfam" id="TIGR00997">
    <property type="entry name" value="ispZ"/>
    <property type="match status" value="1"/>
</dbReference>
<dbReference type="STRING" id="225991.MA05_12240"/>
<dbReference type="GO" id="GO:0005886">
    <property type="term" value="C:plasma membrane"/>
    <property type="evidence" value="ECO:0007669"/>
    <property type="project" value="UniProtKB-SubCell"/>
</dbReference>
<evidence type="ECO:0000256" key="1">
    <source>
        <dbReference type="ARBA" id="ARBA00022475"/>
    </source>
</evidence>
<evidence type="ECO:0000256" key="2">
    <source>
        <dbReference type="ARBA" id="ARBA00022692"/>
    </source>
</evidence>
<evidence type="ECO:0000256" key="3">
    <source>
        <dbReference type="ARBA" id="ARBA00022989"/>
    </source>
</evidence>
<keyword evidence="2 5" id="KW-0812">Transmembrane</keyword>
<dbReference type="AlphaFoldDB" id="A0A014MCW1"/>
<dbReference type="EMBL" id="JBOK01000014">
    <property type="protein sequence ID" value="EXU79601.1"/>
    <property type="molecule type" value="Genomic_DNA"/>
</dbReference>
<dbReference type="PANTHER" id="PTHR36917">
    <property type="entry name" value="INTRACELLULAR SEPTATION PROTEIN A-RELATED"/>
    <property type="match status" value="1"/>
</dbReference>
<keyword evidence="4 5" id="KW-0472">Membrane</keyword>
<dbReference type="PANTHER" id="PTHR36917:SF1">
    <property type="entry name" value="INNER MEMBRANE-SPANNING PROTEIN YCIB"/>
    <property type="match status" value="1"/>
</dbReference>
<dbReference type="InterPro" id="IPR006008">
    <property type="entry name" value="YciB"/>
</dbReference>
<reference evidence="6 7" key="1">
    <citation type="submission" date="2014-01" db="EMBL/GenBank/DDBJ databases">
        <title>Interspecies Systems Biology Uncovers Metabolites Affecting C. elegans Gene Expression and Life History Traits.</title>
        <authorList>
            <person name="Watson E."/>
            <person name="Macneil L.T."/>
            <person name="Ritter A.D."/>
            <person name="Yilmaz L.S."/>
            <person name="Rosebrock A.P."/>
            <person name="Caudy A.A."/>
            <person name="Walhout A.J."/>
        </authorList>
    </citation>
    <scope>NUCLEOTIDE SEQUENCE [LARGE SCALE GENOMIC DNA]</scope>
    <source>
        <strain evidence="6 7">DA1877</strain>
    </source>
</reference>
<name>A0A014MCW1_9BURK</name>
<keyword evidence="1 5" id="KW-1003">Cell membrane</keyword>
<feature type="transmembrane region" description="Helical" evidence="5">
    <location>
        <begin position="151"/>
        <end position="170"/>
    </location>
</feature>
<gene>
    <name evidence="5" type="primary">yciB</name>
    <name evidence="6" type="ORF">AX13_03865</name>
</gene>
<evidence type="ECO:0000256" key="4">
    <source>
        <dbReference type="ARBA" id="ARBA00023136"/>
    </source>
</evidence>
<evidence type="ECO:0000256" key="5">
    <source>
        <dbReference type="HAMAP-Rule" id="MF_00189"/>
    </source>
</evidence>
<keyword evidence="3 5" id="KW-1133">Transmembrane helix</keyword>
<evidence type="ECO:0000313" key="6">
    <source>
        <dbReference type="EMBL" id="EXU79601.1"/>
    </source>
</evidence>
<comment type="similarity">
    <text evidence="5">Belongs to the YciB family.</text>
</comment>
<dbReference type="PATRIC" id="fig|1457173.3.peg.2440"/>
<feature type="transmembrane region" description="Helical" evidence="5">
    <location>
        <begin position="80"/>
        <end position="97"/>
    </location>
</feature>
<comment type="caution">
    <text evidence="6">The sequence shown here is derived from an EMBL/GenBank/DDBJ whole genome shotgun (WGS) entry which is preliminary data.</text>
</comment>